<keyword evidence="2" id="KW-1185">Reference proteome</keyword>
<dbReference type="PANTHER" id="PTHR31118">
    <property type="entry name" value="CYCLASE-LIKE PROTEIN 2"/>
    <property type="match status" value="1"/>
</dbReference>
<organism evidence="1 2">
    <name type="scientific">Marinitoga hydrogenitolerans (strain DSM 16785 / JCM 12826 / AT1271)</name>
    <dbReference type="NCBI Taxonomy" id="1122195"/>
    <lineage>
        <taxon>Bacteria</taxon>
        <taxon>Thermotogati</taxon>
        <taxon>Thermotogota</taxon>
        <taxon>Thermotogae</taxon>
        <taxon>Petrotogales</taxon>
        <taxon>Petrotogaceae</taxon>
        <taxon>Marinitoga</taxon>
    </lineage>
</organism>
<dbReference type="Proteomes" id="UP000184334">
    <property type="component" value="Unassembled WGS sequence"/>
</dbReference>
<comment type="caution">
    <text evidence="1">The sequence shown here is derived from an EMBL/GenBank/DDBJ whole genome shotgun (WGS) entry which is preliminary data.</text>
</comment>
<evidence type="ECO:0000313" key="2">
    <source>
        <dbReference type="Proteomes" id="UP000184334"/>
    </source>
</evidence>
<accession>A0A1M4SAE4</accession>
<dbReference type="PANTHER" id="PTHR31118:SF32">
    <property type="entry name" value="KYNURENINE FORMAMIDASE"/>
    <property type="match status" value="1"/>
</dbReference>
<protein>
    <submittedName>
        <fullName evidence="1">Kynurenine formamidase</fullName>
    </submittedName>
</protein>
<dbReference type="GO" id="GO:0019441">
    <property type="term" value="P:L-tryptophan catabolic process to kynurenine"/>
    <property type="evidence" value="ECO:0007669"/>
    <property type="project" value="InterPro"/>
</dbReference>
<dbReference type="InterPro" id="IPR007325">
    <property type="entry name" value="KFase/CYL"/>
</dbReference>
<dbReference type="AlphaFoldDB" id="A0A1M4SAE4"/>
<evidence type="ECO:0000313" key="1">
    <source>
        <dbReference type="EMBL" id="SHE29115.1"/>
    </source>
</evidence>
<dbReference type="Gene3D" id="3.50.30.50">
    <property type="entry name" value="Putative cyclase"/>
    <property type="match status" value="1"/>
</dbReference>
<dbReference type="STRING" id="1122195.SAMN02745164_00155"/>
<sequence>MAGIKVYDLTQKIGITTPPWPGYEPMKLWYFKRMMLQKVNGQIVQTSMHNGTHLDGQRHFMTGGRDIASLPLDGYLFSEGVILDISKEVGDFDIYTPETLLKVAKENNLEIKKGDIIIINTGYHKYAWDQPEANENKYYYFHPGPDQRFADWLKEMEIKWVGVDCGSADHPMNTILRDYRPEFAAMADKHFREKYGKPLDEYFTDETYQLMHIDLFPHLILHAENIGGDIDKVLNRRMYIGIFPWKLVDGESSISRVAAFEIEE</sequence>
<name>A0A1M4SAE4_MARH1</name>
<dbReference type="SUPFAM" id="SSF102198">
    <property type="entry name" value="Putative cyclase"/>
    <property type="match status" value="1"/>
</dbReference>
<proteinExistence type="predicted"/>
<dbReference type="EMBL" id="FQUI01000001">
    <property type="protein sequence ID" value="SHE29115.1"/>
    <property type="molecule type" value="Genomic_DNA"/>
</dbReference>
<dbReference type="RefSeq" id="WP_072862401.1">
    <property type="nucleotide sequence ID" value="NZ_FQUI01000001.1"/>
</dbReference>
<dbReference type="OrthoDB" id="9796085at2"/>
<dbReference type="Pfam" id="PF04199">
    <property type="entry name" value="Cyclase"/>
    <property type="match status" value="1"/>
</dbReference>
<reference evidence="1" key="1">
    <citation type="submission" date="2016-11" db="EMBL/GenBank/DDBJ databases">
        <authorList>
            <person name="Varghese N."/>
            <person name="Submissions S."/>
        </authorList>
    </citation>
    <scope>NUCLEOTIDE SEQUENCE [LARGE SCALE GENOMIC DNA]</scope>
    <source>
        <strain evidence="1">DSM 16785</strain>
    </source>
</reference>
<dbReference type="InterPro" id="IPR037175">
    <property type="entry name" value="KFase_sf"/>
</dbReference>
<dbReference type="GO" id="GO:0004061">
    <property type="term" value="F:arylformamidase activity"/>
    <property type="evidence" value="ECO:0007669"/>
    <property type="project" value="InterPro"/>
</dbReference>
<gene>
    <name evidence="1" type="ORF">SAMN02745164_00155</name>
</gene>